<gene>
    <name evidence="1" type="ORF">KMW28_27805</name>
</gene>
<name>A0AAX1NB35_9BACT</name>
<proteinExistence type="predicted"/>
<protein>
    <submittedName>
        <fullName evidence="1">Uncharacterized protein</fullName>
    </submittedName>
</protein>
<dbReference type="AlphaFoldDB" id="A0AAX1NB35"/>
<evidence type="ECO:0000313" key="2">
    <source>
        <dbReference type="Proteomes" id="UP000678679"/>
    </source>
</evidence>
<dbReference type="KEGG" id="fya:KMW28_27805"/>
<dbReference type="RefSeq" id="WP_169665640.1">
    <property type="nucleotide sequence ID" value="NZ_CP076133.1"/>
</dbReference>
<reference evidence="1 2" key="1">
    <citation type="submission" date="2021-05" db="EMBL/GenBank/DDBJ databases">
        <title>Comparative genomic studies on the polysaccharide-degrading batcterial strains of the Flammeovirga genus.</title>
        <authorList>
            <person name="Zewei F."/>
            <person name="Zheng Z."/>
            <person name="Yu L."/>
            <person name="Ruyue G."/>
            <person name="Yanhong M."/>
            <person name="Yuanyuan C."/>
            <person name="Jingyan G."/>
            <person name="Wenjun H."/>
        </authorList>
    </citation>
    <scope>NUCLEOTIDE SEQUENCE [LARGE SCALE GENOMIC DNA]</scope>
    <source>
        <strain evidence="1 2">NBRC:100898</strain>
    </source>
</reference>
<dbReference type="EMBL" id="CP076133">
    <property type="protein sequence ID" value="QWG04707.1"/>
    <property type="molecule type" value="Genomic_DNA"/>
</dbReference>
<evidence type="ECO:0000313" key="1">
    <source>
        <dbReference type="EMBL" id="QWG04707.1"/>
    </source>
</evidence>
<dbReference type="Proteomes" id="UP000678679">
    <property type="component" value="Chromosome 2"/>
</dbReference>
<accession>A0AAX1NB35</accession>
<sequence>MQILNFELYDLERLMLALIVEGREYSSEFDIQVLCWWGDFDGKEVSWFLNIYLILNRDKKIPQGVILWDFFGIS</sequence>
<keyword evidence="2" id="KW-1185">Reference proteome</keyword>
<organism evidence="1 2">
    <name type="scientific">Flammeovirga yaeyamensis</name>
    <dbReference type="NCBI Taxonomy" id="367791"/>
    <lineage>
        <taxon>Bacteria</taxon>
        <taxon>Pseudomonadati</taxon>
        <taxon>Bacteroidota</taxon>
        <taxon>Cytophagia</taxon>
        <taxon>Cytophagales</taxon>
        <taxon>Flammeovirgaceae</taxon>
        <taxon>Flammeovirga</taxon>
    </lineage>
</organism>